<dbReference type="RefSeq" id="WP_345034245.1">
    <property type="nucleotide sequence ID" value="NZ_BAAAYL010000001.1"/>
</dbReference>
<evidence type="ECO:0000313" key="2">
    <source>
        <dbReference type="EMBL" id="GAA3368089.1"/>
    </source>
</evidence>
<keyword evidence="1" id="KW-0472">Membrane</keyword>
<evidence type="ECO:0000256" key="1">
    <source>
        <dbReference type="SAM" id="Phobius"/>
    </source>
</evidence>
<name>A0ABP6S4K3_9ACTN</name>
<evidence type="ECO:0008006" key="4">
    <source>
        <dbReference type="Google" id="ProtNLM"/>
    </source>
</evidence>
<gene>
    <name evidence="2" type="ORF">GCM10020367_05040</name>
</gene>
<protein>
    <recommendedName>
        <fullName evidence="4">DUF3592 domain-containing protein</fullName>
    </recommendedName>
</protein>
<keyword evidence="1" id="KW-1133">Transmembrane helix</keyword>
<reference evidence="3" key="1">
    <citation type="journal article" date="2019" name="Int. J. Syst. Evol. Microbiol.">
        <title>The Global Catalogue of Microorganisms (GCM) 10K type strain sequencing project: providing services to taxonomists for standard genome sequencing and annotation.</title>
        <authorList>
            <consortium name="The Broad Institute Genomics Platform"/>
            <consortium name="The Broad Institute Genome Sequencing Center for Infectious Disease"/>
            <person name="Wu L."/>
            <person name="Ma J."/>
        </authorList>
    </citation>
    <scope>NUCLEOTIDE SEQUENCE [LARGE SCALE GENOMIC DNA]</scope>
    <source>
        <strain evidence="3">JCM 9651</strain>
    </source>
</reference>
<feature type="transmembrane region" description="Helical" evidence="1">
    <location>
        <begin position="246"/>
        <end position="269"/>
    </location>
</feature>
<evidence type="ECO:0000313" key="3">
    <source>
        <dbReference type="Proteomes" id="UP001499990"/>
    </source>
</evidence>
<feature type="transmembrane region" description="Helical" evidence="1">
    <location>
        <begin position="151"/>
        <end position="175"/>
    </location>
</feature>
<proteinExistence type="predicted"/>
<keyword evidence="3" id="KW-1185">Reference proteome</keyword>
<accession>A0ABP6S4K3</accession>
<organism evidence="2 3">
    <name type="scientific">Streptomyces sannanensis</name>
    <dbReference type="NCBI Taxonomy" id="285536"/>
    <lineage>
        <taxon>Bacteria</taxon>
        <taxon>Bacillati</taxon>
        <taxon>Actinomycetota</taxon>
        <taxon>Actinomycetes</taxon>
        <taxon>Kitasatosporales</taxon>
        <taxon>Streptomycetaceae</taxon>
        <taxon>Streptomyces</taxon>
    </lineage>
</organism>
<comment type="caution">
    <text evidence="2">The sequence shown here is derived from an EMBL/GenBank/DDBJ whole genome shotgun (WGS) entry which is preliminary data.</text>
</comment>
<keyword evidence="1" id="KW-0812">Transmembrane</keyword>
<feature type="transmembrane region" description="Helical" evidence="1">
    <location>
        <begin position="125"/>
        <end position="145"/>
    </location>
</feature>
<dbReference type="Proteomes" id="UP001499990">
    <property type="component" value="Unassembled WGS sequence"/>
</dbReference>
<sequence length="273" mass="29595">MSITPSIPVLRGSKDTDLRALDEELILRRAHQEYHIPLAAIALVHAERRAVEVRLTAPTGTAPTVYRIEDVSEAAATAFAESVNAVLPPAAEGAAAVDGSTLVTTRTVEREPETPREAFRRRVKWFLVGSVLAIVAMSVLVSVVVHPVMMIFVWISGGVGFPFAGAVASLTPSLVERWRLPRHGITVTADYAHIAAEPSLYLYADLDGHTRTYFDTSGRLRIEISYDPRDPSKVVRADGKGRWGQTILLLMAGGIALLALVAFFATPFMDPGV</sequence>
<dbReference type="EMBL" id="BAAAYL010000001">
    <property type="protein sequence ID" value="GAA3368089.1"/>
    <property type="molecule type" value="Genomic_DNA"/>
</dbReference>